<gene>
    <name evidence="2" type="ordered locus">AXX17_At2g09050</name>
</gene>
<evidence type="ECO:0000313" key="3">
    <source>
        <dbReference type="Proteomes" id="UP000078284"/>
    </source>
</evidence>
<evidence type="ECO:0000256" key="1">
    <source>
        <dbReference type="SAM" id="Phobius"/>
    </source>
</evidence>
<sequence length="265" mass="30187">MKHQAFTLSHSFPATLWTDFVSDLFYVGKDANPWIFAADSNHGHSLFPPICHSLEMIPALQITSLFVDGRRITSPTWHPNVKLGFSPVDLVSFGGSFSPLRPKPIFWFKTCKAINLRSDFFNPMLSPLLYVCRSPLIDGHEHHVIEASPLMFWRFIYCMRILVLAIIRDMWSPSKVLKNLSLFVLNCSCRCVNCGFGSCFFNAQWSPSSSSIAFKLIIISIILIQCFIVYAAIDRRDAYLSCWTLKLPSNDFRPKVFRILAIALP</sequence>
<dbReference type="Proteomes" id="UP000078284">
    <property type="component" value="Chromosome 2"/>
</dbReference>
<dbReference type="EMBL" id="LUHQ01000002">
    <property type="protein sequence ID" value="OAP08490.1"/>
    <property type="molecule type" value="Genomic_DNA"/>
</dbReference>
<keyword evidence="1" id="KW-1133">Transmembrane helix</keyword>
<protein>
    <recommendedName>
        <fullName evidence="4">Transmembrane protein</fullName>
    </recommendedName>
</protein>
<name>A0A178VPS9_ARATH</name>
<reference evidence="3" key="1">
    <citation type="journal article" date="2016" name="Proc. Natl. Acad. Sci. U.S.A.">
        <title>Chromosome-level assembly of Arabidopsis thaliana Ler reveals the extent of translocation and inversion polymorphisms.</title>
        <authorList>
            <person name="Zapata L."/>
            <person name="Ding J."/>
            <person name="Willing E.M."/>
            <person name="Hartwig B."/>
            <person name="Bezdan D."/>
            <person name="Jiao W.B."/>
            <person name="Patel V."/>
            <person name="Velikkakam James G."/>
            <person name="Koornneef M."/>
            <person name="Ossowski S."/>
            <person name="Schneeberger K."/>
        </authorList>
    </citation>
    <scope>NUCLEOTIDE SEQUENCE [LARGE SCALE GENOMIC DNA]</scope>
    <source>
        <strain evidence="3">cv. Landsberg erecta</strain>
    </source>
</reference>
<comment type="caution">
    <text evidence="2">The sequence shown here is derived from an EMBL/GenBank/DDBJ whole genome shotgun (WGS) entry which is preliminary data.</text>
</comment>
<evidence type="ECO:0008006" key="4">
    <source>
        <dbReference type="Google" id="ProtNLM"/>
    </source>
</evidence>
<accession>A0A178VPS9</accession>
<keyword evidence="1" id="KW-0472">Membrane</keyword>
<organism evidence="2 3">
    <name type="scientific">Arabidopsis thaliana</name>
    <name type="common">Mouse-ear cress</name>
    <dbReference type="NCBI Taxonomy" id="3702"/>
    <lineage>
        <taxon>Eukaryota</taxon>
        <taxon>Viridiplantae</taxon>
        <taxon>Streptophyta</taxon>
        <taxon>Embryophyta</taxon>
        <taxon>Tracheophyta</taxon>
        <taxon>Spermatophyta</taxon>
        <taxon>Magnoliopsida</taxon>
        <taxon>eudicotyledons</taxon>
        <taxon>Gunneridae</taxon>
        <taxon>Pentapetalae</taxon>
        <taxon>rosids</taxon>
        <taxon>malvids</taxon>
        <taxon>Brassicales</taxon>
        <taxon>Brassicaceae</taxon>
        <taxon>Camelineae</taxon>
        <taxon>Arabidopsis</taxon>
    </lineage>
</organism>
<proteinExistence type="predicted"/>
<evidence type="ECO:0000313" key="2">
    <source>
        <dbReference type="EMBL" id="OAP08490.1"/>
    </source>
</evidence>
<feature type="transmembrane region" description="Helical" evidence="1">
    <location>
        <begin position="212"/>
        <end position="233"/>
    </location>
</feature>
<keyword evidence="1" id="KW-0812">Transmembrane</keyword>
<feature type="transmembrane region" description="Helical" evidence="1">
    <location>
        <begin position="151"/>
        <end position="171"/>
    </location>
</feature>
<dbReference type="AlphaFoldDB" id="A0A178VPS9"/>
<dbReference type="ExpressionAtlas" id="A0A178VPS9">
    <property type="expression patterns" value="baseline and differential"/>
</dbReference>